<dbReference type="Proteomes" id="UP000009096">
    <property type="component" value="Chromosome 1"/>
</dbReference>
<evidence type="ECO:0000313" key="1">
    <source>
        <dbReference type="EMBL" id="EWG36423.1"/>
    </source>
</evidence>
<dbReference type="KEGG" id="fvr:FVEG_14667"/>
<dbReference type="VEuPathDB" id="FungiDB:FVEG_14667"/>
<evidence type="ECO:0000313" key="2">
    <source>
        <dbReference type="Proteomes" id="UP000009096"/>
    </source>
</evidence>
<dbReference type="OrthoDB" id="10274455at2759"/>
<sequence>MRNKTHTLVRSQKPTSWGSGCSHPPIFGPDCACLRPDASTCLHHGQLQSMSFSVNILTHGADLRHALRSNSNKGCLIPLHIAMALMFFCSARSLACSIWFGSIVLCSQNDQISQG</sequence>
<dbReference type="RefSeq" id="XP_018742614.1">
    <property type="nucleotide sequence ID" value="XM_018903613.1"/>
</dbReference>
<proteinExistence type="predicted"/>
<dbReference type="GeneID" id="30071543"/>
<protein>
    <submittedName>
        <fullName evidence="1">Uncharacterized protein</fullName>
    </submittedName>
</protein>
<dbReference type="AlphaFoldDB" id="W7LA04"/>
<name>W7LA04_GIBM7</name>
<reference evidence="1 2" key="1">
    <citation type="journal article" date="2010" name="Nature">
        <title>Comparative genomics reveals mobile pathogenicity chromosomes in Fusarium.</title>
        <authorList>
            <person name="Ma L.J."/>
            <person name="van der Does H.C."/>
            <person name="Borkovich K.A."/>
            <person name="Coleman J.J."/>
            <person name="Daboussi M.J."/>
            <person name="Di Pietro A."/>
            <person name="Dufresne M."/>
            <person name="Freitag M."/>
            <person name="Grabherr M."/>
            <person name="Henrissat B."/>
            <person name="Houterman P.M."/>
            <person name="Kang S."/>
            <person name="Shim W.B."/>
            <person name="Woloshuk C."/>
            <person name="Xie X."/>
            <person name="Xu J.R."/>
            <person name="Antoniw J."/>
            <person name="Baker S.E."/>
            <person name="Bluhm B.H."/>
            <person name="Breakspear A."/>
            <person name="Brown D.W."/>
            <person name="Butchko R.A."/>
            <person name="Chapman S."/>
            <person name="Coulson R."/>
            <person name="Coutinho P.M."/>
            <person name="Danchin E.G."/>
            <person name="Diener A."/>
            <person name="Gale L.R."/>
            <person name="Gardiner D.M."/>
            <person name="Goff S."/>
            <person name="Hammond-Kosack K.E."/>
            <person name="Hilburn K."/>
            <person name="Hua-Van A."/>
            <person name="Jonkers W."/>
            <person name="Kazan K."/>
            <person name="Kodira C.D."/>
            <person name="Koehrsen M."/>
            <person name="Kumar L."/>
            <person name="Lee Y.H."/>
            <person name="Li L."/>
            <person name="Manners J.M."/>
            <person name="Miranda-Saavedra D."/>
            <person name="Mukherjee M."/>
            <person name="Park G."/>
            <person name="Park J."/>
            <person name="Park S.Y."/>
            <person name="Proctor R.H."/>
            <person name="Regev A."/>
            <person name="Ruiz-Roldan M.C."/>
            <person name="Sain D."/>
            <person name="Sakthikumar S."/>
            <person name="Sykes S."/>
            <person name="Schwartz D.C."/>
            <person name="Turgeon B.G."/>
            <person name="Wapinski I."/>
            <person name="Yoder O."/>
            <person name="Young S."/>
            <person name="Zeng Q."/>
            <person name="Zhou S."/>
            <person name="Galagan J."/>
            <person name="Cuomo C.A."/>
            <person name="Kistler H.C."/>
            <person name="Rep M."/>
        </authorList>
    </citation>
    <scope>NUCLEOTIDE SEQUENCE [LARGE SCALE GENOMIC DNA]</scope>
    <source>
        <strain evidence="2">M3125 / FGSC 7600</strain>
    </source>
</reference>
<dbReference type="EMBL" id="CM000578">
    <property type="protein sequence ID" value="EWG36423.1"/>
    <property type="molecule type" value="Genomic_DNA"/>
</dbReference>
<keyword evidence="2" id="KW-1185">Reference proteome</keyword>
<dbReference type="EMBL" id="DS022242">
    <property type="protein sequence ID" value="EWG36423.1"/>
    <property type="molecule type" value="Genomic_DNA"/>
</dbReference>
<accession>W7LA04</accession>
<gene>
    <name evidence="1" type="ORF">FVEG_14667</name>
</gene>
<organism evidence="1 2">
    <name type="scientific">Gibberella moniliformis (strain M3125 / FGSC 7600)</name>
    <name type="common">Maize ear and stalk rot fungus</name>
    <name type="synonym">Fusarium verticillioides</name>
    <dbReference type="NCBI Taxonomy" id="334819"/>
    <lineage>
        <taxon>Eukaryota</taxon>
        <taxon>Fungi</taxon>
        <taxon>Dikarya</taxon>
        <taxon>Ascomycota</taxon>
        <taxon>Pezizomycotina</taxon>
        <taxon>Sordariomycetes</taxon>
        <taxon>Hypocreomycetidae</taxon>
        <taxon>Hypocreales</taxon>
        <taxon>Nectriaceae</taxon>
        <taxon>Fusarium</taxon>
        <taxon>Fusarium fujikuroi species complex</taxon>
    </lineage>
</organism>